<accession>A0A8S1YCX1</accession>
<keyword evidence="1" id="KW-1133">Transmembrane helix</keyword>
<keyword evidence="3" id="KW-1185">Reference proteome</keyword>
<dbReference type="Proteomes" id="UP000689195">
    <property type="component" value="Unassembled WGS sequence"/>
</dbReference>
<dbReference type="AlphaFoldDB" id="A0A8S1YCX1"/>
<dbReference type="EMBL" id="CAJJDO010000164">
    <property type="protein sequence ID" value="CAD8211609.1"/>
    <property type="molecule type" value="Genomic_DNA"/>
</dbReference>
<evidence type="ECO:0000256" key="1">
    <source>
        <dbReference type="SAM" id="Phobius"/>
    </source>
</evidence>
<organism evidence="2 3">
    <name type="scientific">Paramecium pentaurelia</name>
    <dbReference type="NCBI Taxonomy" id="43138"/>
    <lineage>
        <taxon>Eukaryota</taxon>
        <taxon>Sar</taxon>
        <taxon>Alveolata</taxon>
        <taxon>Ciliophora</taxon>
        <taxon>Intramacronucleata</taxon>
        <taxon>Oligohymenophorea</taxon>
        <taxon>Peniculida</taxon>
        <taxon>Parameciidae</taxon>
        <taxon>Paramecium</taxon>
    </lineage>
</organism>
<sequence>MPISQQEQSNLIYMVQIYKDGRLRELEVGVFLNKLLQWLINFLYSVTYGKQEVFKNPMQEDGLINFTQEDIQYLSLVHLFLKQLMPLYICLRPLLIVRRYKLQTLELKNKKEHKNSQNYIKQTDEEDQLQKILNCYYYYIIMLRSIYQDSLQLYLIIFNFKLQQPLNRYHIFFTLIISITFSAQIFKSSDAI</sequence>
<keyword evidence="1" id="KW-0812">Transmembrane</keyword>
<protein>
    <recommendedName>
        <fullName evidence="4">Transmembrane protein</fullName>
    </recommendedName>
</protein>
<evidence type="ECO:0008006" key="4">
    <source>
        <dbReference type="Google" id="ProtNLM"/>
    </source>
</evidence>
<proteinExistence type="predicted"/>
<keyword evidence="1" id="KW-0472">Membrane</keyword>
<name>A0A8S1YCX1_9CILI</name>
<gene>
    <name evidence="2" type="ORF">PPENT_87.1.T1640069</name>
</gene>
<feature type="transmembrane region" description="Helical" evidence="1">
    <location>
        <begin position="169"/>
        <end position="186"/>
    </location>
</feature>
<evidence type="ECO:0000313" key="2">
    <source>
        <dbReference type="EMBL" id="CAD8211609.1"/>
    </source>
</evidence>
<evidence type="ECO:0000313" key="3">
    <source>
        <dbReference type="Proteomes" id="UP000689195"/>
    </source>
</evidence>
<comment type="caution">
    <text evidence="2">The sequence shown here is derived from an EMBL/GenBank/DDBJ whole genome shotgun (WGS) entry which is preliminary data.</text>
</comment>
<reference evidence="2" key="1">
    <citation type="submission" date="2021-01" db="EMBL/GenBank/DDBJ databases">
        <authorList>
            <consortium name="Genoscope - CEA"/>
            <person name="William W."/>
        </authorList>
    </citation>
    <scope>NUCLEOTIDE SEQUENCE</scope>
</reference>